<dbReference type="EC" id="2.7.13.3" evidence="2"/>
<dbReference type="Gene3D" id="3.30.565.10">
    <property type="entry name" value="Histidine kinase-like ATPase, C-terminal domain"/>
    <property type="match status" value="1"/>
</dbReference>
<dbReference type="InterPro" id="IPR050428">
    <property type="entry name" value="TCS_sensor_his_kinase"/>
</dbReference>
<evidence type="ECO:0000256" key="3">
    <source>
        <dbReference type="ARBA" id="ARBA00022553"/>
    </source>
</evidence>
<accession>A0A4R6WMW4</accession>
<dbReference type="SUPFAM" id="SSF55874">
    <property type="entry name" value="ATPase domain of HSP90 chaperone/DNA topoisomerase II/histidine kinase"/>
    <property type="match status" value="1"/>
</dbReference>
<comment type="caution">
    <text evidence="10">The sequence shown here is derived from an EMBL/GenBank/DDBJ whole genome shotgun (WGS) entry which is preliminary data.</text>
</comment>
<evidence type="ECO:0000256" key="8">
    <source>
        <dbReference type="SAM" id="Phobius"/>
    </source>
</evidence>
<evidence type="ECO:0000313" key="11">
    <source>
        <dbReference type="Proteomes" id="UP000295292"/>
    </source>
</evidence>
<dbReference type="EMBL" id="SNYV01000011">
    <property type="protein sequence ID" value="TDQ80188.1"/>
    <property type="molecule type" value="Genomic_DNA"/>
</dbReference>
<keyword evidence="8" id="KW-0472">Membrane</keyword>
<dbReference type="SMART" id="SM00387">
    <property type="entry name" value="HATPase_c"/>
    <property type="match status" value="1"/>
</dbReference>
<dbReference type="AlphaFoldDB" id="A0A4R6WMW4"/>
<name>A0A4R6WMW4_9SPHI</name>
<dbReference type="InterPro" id="IPR003594">
    <property type="entry name" value="HATPase_dom"/>
</dbReference>
<keyword evidence="3" id="KW-0597">Phosphoprotein</keyword>
<evidence type="ECO:0000313" key="10">
    <source>
        <dbReference type="EMBL" id="TDQ80188.1"/>
    </source>
</evidence>
<feature type="domain" description="Histidine kinase" evidence="9">
    <location>
        <begin position="228"/>
        <end position="430"/>
    </location>
</feature>
<dbReference type="Pfam" id="PF02518">
    <property type="entry name" value="HATPase_c"/>
    <property type="match status" value="1"/>
</dbReference>
<gene>
    <name evidence="10" type="ORF">CLV99_1645</name>
</gene>
<keyword evidence="11" id="KW-1185">Reference proteome</keyword>
<organism evidence="10 11">
    <name type="scientific">Sphingobacterium yanglingense</name>
    <dbReference type="NCBI Taxonomy" id="1437280"/>
    <lineage>
        <taxon>Bacteria</taxon>
        <taxon>Pseudomonadati</taxon>
        <taxon>Bacteroidota</taxon>
        <taxon>Sphingobacteriia</taxon>
        <taxon>Sphingobacteriales</taxon>
        <taxon>Sphingobacteriaceae</taxon>
        <taxon>Sphingobacterium</taxon>
    </lineage>
</organism>
<dbReference type="PANTHER" id="PTHR45436:SF5">
    <property type="entry name" value="SENSOR HISTIDINE KINASE TRCS"/>
    <property type="match status" value="1"/>
</dbReference>
<dbReference type="InterPro" id="IPR005467">
    <property type="entry name" value="His_kinase_dom"/>
</dbReference>
<evidence type="ECO:0000259" key="9">
    <source>
        <dbReference type="PROSITE" id="PS50109"/>
    </source>
</evidence>
<evidence type="ECO:0000256" key="1">
    <source>
        <dbReference type="ARBA" id="ARBA00000085"/>
    </source>
</evidence>
<dbReference type="GO" id="GO:0005886">
    <property type="term" value="C:plasma membrane"/>
    <property type="evidence" value="ECO:0007669"/>
    <property type="project" value="TreeGrafter"/>
</dbReference>
<sequence>MKNLLQKSLQQLTIFAFVVFALSVPSYFLLVDWIWLKELDENNHLIAERIENEFNEQNISDEKLEGSIRFWNEIQPVSQIKYTEQPLSKDSLYTITRENTYATRKDVIDRFRGLKTNIKINNRDYVLIVETNVEETEETVAYIAMLTLVFFLILVAGFWFLSRRSSKKLWQPFQDTLHKLKSFQLNSQKQIDFLPTDTTEFVELNATLDKLLQHNITAYRNQKEFTENASHELQTPLAILKNQVDILLQSSDLTERQYHIAEEMNKALIRSARINKNLLLLAKIENNQFDQTELIPFDVLVHQIIDGLQEYFVSRNISLSTAIQAGIVVEGNRGLTEVMINNLVINAIRHTSAGGSITLTLSKSEFEVRNSGVQALRTDLLFKRFSRMSTDSNGSGLGLSIVQEISRLHGWNASYRFENGEHIFLVTLKF</sequence>
<evidence type="ECO:0000256" key="2">
    <source>
        <dbReference type="ARBA" id="ARBA00012438"/>
    </source>
</evidence>
<evidence type="ECO:0000256" key="7">
    <source>
        <dbReference type="ARBA" id="ARBA00022989"/>
    </source>
</evidence>
<feature type="transmembrane region" description="Helical" evidence="8">
    <location>
        <begin position="12"/>
        <end position="36"/>
    </location>
</feature>
<dbReference type="SUPFAM" id="SSF47384">
    <property type="entry name" value="Homodimeric domain of signal transducing histidine kinase"/>
    <property type="match status" value="1"/>
</dbReference>
<dbReference type="PANTHER" id="PTHR45436">
    <property type="entry name" value="SENSOR HISTIDINE KINASE YKOH"/>
    <property type="match status" value="1"/>
</dbReference>
<keyword evidence="6 10" id="KW-0418">Kinase</keyword>
<dbReference type="InterPro" id="IPR036890">
    <property type="entry name" value="HATPase_C_sf"/>
</dbReference>
<evidence type="ECO:0000256" key="6">
    <source>
        <dbReference type="ARBA" id="ARBA00022777"/>
    </source>
</evidence>
<dbReference type="Proteomes" id="UP000295292">
    <property type="component" value="Unassembled WGS sequence"/>
</dbReference>
<reference evidence="10 11" key="1">
    <citation type="submission" date="2019-03" db="EMBL/GenBank/DDBJ databases">
        <title>Genomic Encyclopedia of Archaeal and Bacterial Type Strains, Phase II (KMG-II): from individual species to whole genera.</title>
        <authorList>
            <person name="Goeker M."/>
        </authorList>
    </citation>
    <scope>NUCLEOTIDE SEQUENCE [LARGE SCALE GENOMIC DNA]</scope>
    <source>
        <strain evidence="10 11">DSM 28353</strain>
    </source>
</reference>
<dbReference type="PROSITE" id="PS50109">
    <property type="entry name" value="HIS_KIN"/>
    <property type="match status" value="1"/>
</dbReference>
<dbReference type="InterPro" id="IPR003661">
    <property type="entry name" value="HisK_dim/P_dom"/>
</dbReference>
<dbReference type="InterPro" id="IPR036097">
    <property type="entry name" value="HisK_dim/P_sf"/>
</dbReference>
<dbReference type="GO" id="GO:0000155">
    <property type="term" value="F:phosphorelay sensor kinase activity"/>
    <property type="evidence" value="ECO:0007669"/>
    <property type="project" value="InterPro"/>
</dbReference>
<dbReference type="OrthoDB" id="1522504at2"/>
<keyword evidence="5 8" id="KW-0812">Transmembrane</keyword>
<keyword evidence="4" id="KW-0808">Transferase</keyword>
<dbReference type="RefSeq" id="WP_133583929.1">
    <property type="nucleotide sequence ID" value="NZ_SNYV01000011.1"/>
</dbReference>
<feature type="transmembrane region" description="Helical" evidence="8">
    <location>
        <begin position="140"/>
        <end position="161"/>
    </location>
</feature>
<dbReference type="Pfam" id="PF00512">
    <property type="entry name" value="HisKA"/>
    <property type="match status" value="1"/>
</dbReference>
<dbReference type="CDD" id="cd00082">
    <property type="entry name" value="HisKA"/>
    <property type="match status" value="1"/>
</dbReference>
<dbReference type="Gene3D" id="1.10.287.130">
    <property type="match status" value="1"/>
</dbReference>
<evidence type="ECO:0000256" key="4">
    <source>
        <dbReference type="ARBA" id="ARBA00022679"/>
    </source>
</evidence>
<dbReference type="SMART" id="SM00388">
    <property type="entry name" value="HisKA"/>
    <property type="match status" value="1"/>
</dbReference>
<protein>
    <recommendedName>
        <fullName evidence="2">histidine kinase</fullName>
        <ecNumber evidence="2">2.7.13.3</ecNumber>
    </recommendedName>
</protein>
<keyword evidence="7 8" id="KW-1133">Transmembrane helix</keyword>
<evidence type="ECO:0000256" key="5">
    <source>
        <dbReference type="ARBA" id="ARBA00022692"/>
    </source>
</evidence>
<comment type="catalytic activity">
    <reaction evidence="1">
        <text>ATP + protein L-histidine = ADP + protein N-phospho-L-histidine.</text>
        <dbReference type="EC" id="2.7.13.3"/>
    </reaction>
</comment>
<proteinExistence type="predicted"/>